<feature type="non-terminal residue" evidence="1">
    <location>
        <position position="1"/>
    </location>
</feature>
<accession>X1BKU3</accession>
<dbReference type="GO" id="GO:0051536">
    <property type="term" value="F:iron-sulfur cluster binding"/>
    <property type="evidence" value="ECO:0007669"/>
    <property type="project" value="InterPro"/>
</dbReference>
<gene>
    <name evidence="1" type="ORF">S01H4_26066</name>
</gene>
<name>X1BKU3_9ZZZZ</name>
<protein>
    <submittedName>
        <fullName evidence="1">Uncharacterized protein</fullName>
    </submittedName>
</protein>
<proteinExistence type="predicted"/>
<dbReference type="InterPro" id="IPR009051">
    <property type="entry name" value="Helical_ferredxn"/>
</dbReference>
<dbReference type="Gene3D" id="1.10.1060.10">
    <property type="entry name" value="Alpha-helical ferredoxin"/>
    <property type="match status" value="1"/>
</dbReference>
<sequence length="39" mass="4471">QQDAVPACERFFVCNRVCPKGVQPGIAIKKIRDNWLIEK</sequence>
<reference evidence="1" key="1">
    <citation type="journal article" date="2014" name="Front. Microbiol.">
        <title>High frequency of phylogenetically diverse reductive dehalogenase-homologous genes in deep subseafloor sedimentary metagenomes.</title>
        <authorList>
            <person name="Kawai M."/>
            <person name="Futagami T."/>
            <person name="Toyoda A."/>
            <person name="Takaki Y."/>
            <person name="Nishi S."/>
            <person name="Hori S."/>
            <person name="Arai W."/>
            <person name="Tsubouchi T."/>
            <person name="Morono Y."/>
            <person name="Uchiyama I."/>
            <person name="Ito T."/>
            <person name="Fujiyama A."/>
            <person name="Inagaki F."/>
            <person name="Takami H."/>
        </authorList>
    </citation>
    <scope>NUCLEOTIDE SEQUENCE</scope>
    <source>
        <strain evidence="1">Expedition CK06-06</strain>
    </source>
</reference>
<dbReference type="AlphaFoldDB" id="X1BKU3"/>
<comment type="caution">
    <text evidence="1">The sequence shown here is derived from an EMBL/GenBank/DDBJ whole genome shotgun (WGS) entry which is preliminary data.</text>
</comment>
<evidence type="ECO:0000313" key="1">
    <source>
        <dbReference type="EMBL" id="GAG81812.1"/>
    </source>
</evidence>
<organism evidence="1">
    <name type="scientific">marine sediment metagenome</name>
    <dbReference type="NCBI Taxonomy" id="412755"/>
    <lineage>
        <taxon>unclassified sequences</taxon>
        <taxon>metagenomes</taxon>
        <taxon>ecological metagenomes</taxon>
    </lineage>
</organism>
<dbReference type="EMBL" id="BART01012504">
    <property type="protein sequence ID" value="GAG81812.1"/>
    <property type="molecule type" value="Genomic_DNA"/>
</dbReference>